<organism evidence="1 2">
    <name type="scientific">Natronospira bacteriovora</name>
    <dbReference type="NCBI Taxonomy" id="3069753"/>
    <lineage>
        <taxon>Bacteria</taxon>
        <taxon>Pseudomonadati</taxon>
        <taxon>Pseudomonadota</taxon>
        <taxon>Gammaproteobacteria</taxon>
        <taxon>Natronospirales</taxon>
        <taxon>Natronospiraceae</taxon>
        <taxon>Natronospira</taxon>
    </lineage>
</organism>
<dbReference type="EMBL" id="JAVDDT010000004">
    <property type="protein sequence ID" value="MDQ2069925.1"/>
    <property type="molecule type" value="Genomic_DNA"/>
</dbReference>
<evidence type="ECO:0000313" key="1">
    <source>
        <dbReference type="EMBL" id="MDQ2069925.1"/>
    </source>
</evidence>
<gene>
    <name evidence="1" type="ORF">RBH19_08570</name>
</gene>
<proteinExistence type="predicted"/>
<protein>
    <recommendedName>
        <fullName evidence="3">RiboL-PSP-HEPN domain-containing protein</fullName>
    </recommendedName>
</protein>
<sequence length="256" mass="29769">MKDSEKKLRAPELVTTSFLRFGFFFARDITLYRDIRQSASMLDMTLHLMNLSINKQPMPKSLESLIEHMSENKGENEKRLESYEEELLYMMYSRLTDNFNCFMKDLLVEVCRTQPKVLFSEAKELRISDAFECSSLDDLREQAIDQKTRALSYNGFKDLVDWCSRRGIDFGLSREQMEKIETIISNRNIIVHRRAELAPLPPPPDESDIMRDRVPISRAIMEEAQLAIFSAVCVIDVAVSTKFKLQTTKTKMQNDD</sequence>
<name>A0ABU0W8Z3_9GAMM</name>
<keyword evidence="2" id="KW-1185">Reference proteome</keyword>
<accession>A0ABU0W8Z3</accession>
<reference evidence="1 2" key="1">
    <citation type="submission" date="2023-08" db="EMBL/GenBank/DDBJ databases">
        <title>Whole-genome sequencing of halo(alkali)philic microorganisms from hypersaline lakes.</title>
        <authorList>
            <person name="Sorokin D.Y."/>
            <person name="Abbas B."/>
            <person name="Merkel A.Y."/>
        </authorList>
    </citation>
    <scope>NUCLEOTIDE SEQUENCE [LARGE SCALE GENOMIC DNA]</scope>
    <source>
        <strain evidence="1 2">AB-CW4</strain>
    </source>
</reference>
<evidence type="ECO:0008006" key="3">
    <source>
        <dbReference type="Google" id="ProtNLM"/>
    </source>
</evidence>
<dbReference type="Proteomes" id="UP001239019">
    <property type="component" value="Unassembled WGS sequence"/>
</dbReference>
<comment type="caution">
    <text evidence="1">The sequence shown here is derived from an EMBL/GenBank/DDBJ whole genome shotgun (WGS) entry which is preliminary data.</text>
</comment>
<evidence type="ECO:0000313" key="2">
    <source>
        <dbReference type="Proteomes" id="UP001239019"/>
    </source>
</evidence>
<dbReference type="RefSeq" id="WP_306728418.1">
    <property type="nucleotide sequence ID" value="NZ_JAVDDT010000004.1"/>
</dbReference>